<keyword evidence="3" id="KW-1185">Reference proteome</keyword>
<dbReference type="InterPro" id="IPR013215">
    <property type="entry name" value="Cbl-indep_Met_Synth_N"/>
</dbReference>
<evidence type="ECO:0000313" key="2">
    <source>
        <dbReference type="EMBL" id="SCW85680.1"/>
    </source>
</evidence>
<gene>
    <name evidence="2" type="ORF">SAMN04487970_10738</name>
</gene>
<dbReference type="InterPro" id="IPR038071">
    <property type="entry name" value="UROD/MetE-like_sf"/>
</dbReference>
<protein>
    <submittedName>
        <fullName evidence="2">Cobalamin-independent synthase, N-terminal domain</fullName>
    </submittedName>
</protein>
<accession>A0A1G4TWD0</accession>
<dbReference type="STRING" id="624147.SAMN04487970_10738"/>
<dbReference type="SUPFAM" id="SSF51726">
    <property type="entry name" value="UROD/MetE-like"/>
    <property type="match status" value="1"/>
</dbReference>
<dbReference type="Pfam" id="PF08267">
    <property type="entry name" value="Meth_synt_1"/>
    <property type="match status" value="1"/>
</dbReference>
<organism evidence="2 3">
    <name type="scientific">Paenibacillus tianmuensis</name>
    <dbReference type="NCBI Taxonomy" id="624147"/>
    <lineage>
        <taxon>Bacteria</taxon>
        <taxon>Bacillati</taxon>
        <taxon>Bacillota</taxon>
        <taxon>Bacilli</taxon>
        <taxon>Bacillales</taxon>
        <taxon>Paenibacillaceae</taxon>
        <taxon>Paenibacillus</taxon>
    </lineage>
</organism>
<evidence type="ECO:0000259" key="1">
    <source>
        <dbReference type="Pfam" id="PF08267"/>
    </source>
</evidence>
<reference evidence="3" key="1">
    <citation type="submission" date="2016-10" db="EMBL/GenBank/DDBJ databases">
        <authorList>
            <person name="Varghese N."/>
            <person name="Submissions S."/>
        </authorList>
    </citation>
    <scope>NUCLEOTIDE SEQUENCE [LARGE SCALE GENOMIC DNA]</scope>
    <source>
        <strain evidence="3">CGMCC 1.8946</strain>
    </source>
</reference>
<dbReference type="GO" id="GO:0003871">
    <property type="term" value="F:5-methyltetrahydropteroyltriglutamate-homocysteine S-methyltransferase activity"/>
    <property type="evidence" value="ECO:0007669"/>
    <property type="project" value="InterPro"/>
</dbReference>
<evidence type="ECO:0000313" key="3">
    <source>
        <dbReference type="Proteomes" id="UP000198601"/>
    </source>
</evidence>
<dbReference type="Gene3D" id="3.20.20.210">
    <property type="match status" value="1"/>
</dbReference>
<proteinExistence type="predicted"/>
<dbReference type="GO" id="GO:0008652">
    <property type="term" value="P:amino acid biosynthetic process"/>
    <property type="evidence" value="ECO:0007669"/>
    <property type="project" value="InterPro"/>
</dbReference>
<dbReference type="AlphaFoldDB" id="A0A1G4TWD0"/>
<dbReference type="GO" id="GO:0008270">
    <property type="term" value="F:zinc ion binding"/>
    <property type="evidence" value="ECO:0007669"/>
    <property type="project" value="InterPro"/>
</dbReference>
<dbReference type="EMBL" id="FMTT01000073">
    <property type="protein sequence ID" value="SCW85680.1"/>
    <property type="molecule type" value="Genomic_DNA"/>
</dbReference>
<feature type="domain" description="Cobalamin-independent methionine synthase MetE N-terminal" evidence="1">
    <location>
        <begin position="3"/>
        <end position="114"/>
    </location>
</feature>
<name>A0A1G4TWD0_9BACL</name>
<sequence>MKTSIIGYPRVGALRELKFASERYFKGKGSVEELQQTATELRAANWKLQQKNGVDYIPSNDFSFYDGLLDAACLLGIVPQRYQALGLSPLETYFAMARGYQGEHGDVKALAMKK</sequence>
<dbReference type="Proteomes" id="UP000198601">
    <property type="component" value="Unassembled WGS sequence"/>
</dbReference>
<dbReference type="PANTHER" id="PTHR30519">
    <property type="entry name" value="5-METHYLTETRAHYDROPTEROYLTRIGLUTAMATE--HOMOCYSTEINE METHYLTRANSFERASE"/>
    <property type="match status" value="1"/>
</dbReference>